<dbReference type="RefSeq" id="WP_220208673.1">
    <property type="nucleotide sequence ID" value="NZ_BNJK01000002.1"/>
</dbReference>
<name>A0A8J3N4D3_9CHLR</name>
<sequence length="430" mass="47642">MIGLLVAYAHGYVIGKDGAIPWRLPNDLRYVKRLTTGHTIVMGRKTFDSIGRPLPNRRNIVLSHDTTLTIPGAEVVQSVEEAMGLVGQQDDLFVLGGESIYRQFLPLADRLYITEVDYATEGDTFFPEWDRSAFRLISRQEGTLDEKNTLPHVFYVYERKFSPLLTRADIEQLQTSAKGAGHLDLHQQNLQGSDLSYMDLQGVNLQGADLQGANLRGTNLSGANLQGANLSGADLDGADLSRAYLGDSEANRVQLSRAKLSYATLRELDLRGFDLAELDLKYADLNGTDLRGTVLRGTDLQGADLSTARLHGSELQGAILHRSVYQARSKASQKRMTLTTLIAEHSPQQQQFISDRDAYLFGEQAPLVGVTPAKLHELFPQGFTFTQARHLFDAWLAQAGAAYSAQTIAAMWIGFAHRTCDLYYKKFPMS</sequence>
<dbReference type="AlphaFoldDB" id="A0A8J3N4D3"/>
<comment type="pathway">
    <text evidence="1">Cofactor biosynthesis; tetrahydrofolate biosynthesis; 5,6,7,8-tetrahydrofolate from 7,8-dihydrofolate: step 1/1.</text>
</comment>
<evidence type="ECO:0000256" key="1">
    <source>
        <dbReference type="ARBA" id="ARBA00004903"/>
    </source>
</evidence>
<dbReference type="InterPro" id="IPR051082">
    <property type="entry name" value="Pentapeptide-BTB/POZ_domain"/>
</dbReference>
<gene>
    <name evidence="10" type="ORF">KSF_079470</name>
</gene>
<dbReference type="InterPro" id="IPR017925">
    <property type="entry name" value="DHFR_CS"/>
</dbReference>
<organism evidence="10 11">
    <name type="scientific">Reticulibacter mediterranei</name>
    <dbReference type="NCBI Taxonomy" id="2778369"/>
    <lineage>
        <taxon>Bacteria</taxon>
        <taxon>Bacillati</taxon>
        <taxon>Chloroflexota</taxon>
        <taxon>Ktedonobacteria</taxon>
        <taxon>Ktedonobacterales</taxon>
        <taxon>Reticulibacteraceae</taxon>
        <taxon>Reticulibacter</taxon>
    </lineage>
</organism>
<dbReference type="PRINTS" id="PR00070">
    <property type="entry name" value="DHFR"/>
</dbReference>
<keyword evidence="11" id="KW-1185">Reference proteome</keyword>
<dbReference type="GO" id="GO:0006730">
    <property type="term" value="P:one-carbon metabolic process"/>
    <property type="evidence" value="ECO:0007669"/>
    <property type="project" value="UniProtKB-KW"/>
</dbReference>
<evidence type="ECO:0000256" key="2">
    <source>
        <dbReference type="ARBA" id="ARBA00009539"/>
    </source>
</evidence>
<reference evidence="10" key="1">
    <citation type="submission" date="2020-10" db="EMBL/GenBank/DDBJ databases">
        <title>Taxonomic study of unclassified bacteria belonging to the class Ktedonobacteria.</title>
        <authorList>
            <person name="Yabe S."/>
            <person name="Wang C.M."/>
            <person name="Zheng Y."/>
            <person name="Sakai Y."/>
            <person name="Cavaletti L."/>
            <person name="Monciardini P."/>
            <person name="Donadio S."/>
        </authorList>
    </citation>
    <scope>NUCLEOTIDE SEQUENCE</scope>
    <source>
        <strain evidence="10">ID150040</strain>
    </source>
</reference>
<feature type="domain" description="DHFR" evidence="9">
    <location>
        <begin position="1"/>
        <end position="159"/>
    </location>
</feature>
<keyword evidence="4" id="KW-0554">One-carbon metabolism</keyword>
<evidence type="ECO:0000256" key="6">
    <source>
        <dbReference type="ARBA" id="ARBA00023002"/>
    </source>
</evidence>
<evidence type="ECO:0000313" key="11">
    <source>
        <dbReference type="Proteomes" id="UP000597444"/>
    </source>
</evidence>
<dbReference type="Pfam" id="PF00805">
    <property type="entry name" value="Pentapeptide"/>
    <property type="match status" value="2"/>
</dbReference>
<dbReference type="Gene3D" id="3.40.430.10">
    <property type="entry name" value="Dihydrofolate Reductase, subunit A"/>
    <property type="match status" value="1"/>
</dbReference>
<dbReference type="SUPFAM" id="SSF141571">
    <property type="entry name" value="Pentapeptide repeat-like"/>
    <property type="match status" value="1"/>
</dbReference>
<evidence type="ECO:0000256" key="8">
    <source>
        <dbReference type="RuleBase" id="RU004474"/>
    </source>
</evidence>
<protein>
    <recommendedName>
        <fullName evidence="3">dihydrofolate reductase</fullName>
        <ecNumber evidence="3">1.5.1.3</ecNumber>
    </recommendedName>
</protein>
<evidence type="ECO:0000259" key="9">
    <source>
        <dbReference type="PROSITE" id="PS51330"/>
    </source>
</evidence>
<dbReference type="InterPro" id="IPR001796">
    <property type="entry name" value="DHFR_dom"/>
</dbReference>
<keyword evidence="6" id="KW-0560">Oxidoreductase</keyword>
<dbReference type="PANTHER" id="PTHR14136:SF17">
    <property type="entry name" value="BTB_POZ DOMAIN-CONTAINING PROTEIN KCTD9"/>
    <property type="match status" value="1"/>
</dbReference>
<dbReference type="FunFam" id="3.40.430.10:FF:000001">
    <property type="entry name" value="Dihydrofolate reductase"/>
    <property type="match status" value="1"/>
</dbReference>
<accession>A0A8J3N4D3</accession>
<dbReference type="Gene3D" id="2.160.20.80">
    <property type="entry name" value="E3 ubiquitin-protein ligase SopA"/>
    <property type="match status" value="1"/>
</dbReference>
<dbReference type="GO" id="GO:0070401">
    <property type="term" value="F:NADP+ binding"/>
    <property type="evidence" value="ECO:0007669"/>
    <property type="project" value="UniProtKB-ARBA"/>
</dbReference>
<dbReference type="CDD" id="cd00209">
    <property type="entry name" value="DHFR"/>
    <property type="match status" value="1"/>
</dbReference>
<dbReference type="PROSITE" id="PS51330">
    <property type="entry name" value="DHFR_2"/>
    <property type="match status" value="1"/>
</dbReference>
<dbReference type="SUPFAM" id="SSF53597">
    <property type="entry name" value="Dihydrofolate reductase-like"/>
    <property type="match status" value="1"/>
</dbReference>
<comment type="caution">
    <text evidence="10">The sequence shown here is derived from an EMBL/GenBank/DDBJ whole genome shotgun (WGS) entry which is preliminary data.</text>
</comment>
<evidence type="ECO:0000256" key="3">
    <source>
        <dbReference type="ARBA" id="ARBA00012856"/>
    </source>
</evidence>
<dbReference type="EC" id="1.5.1.3" evidence="3"/>
<keyword evidence="5" id="KW-0521">NADP</keyword>
<dbReference type="PANTHER" id="PTHR14136">
    <property type="entry name" value="BTB_POZ DOMAIN-CONTAINING PROTEIN KCTD9"/>
    <property type="match status" value="1"/>
</dbReference>
<proteinExistence type="inferred from homology"/>
<dbReference type="InterPro" id="IPR024072">
    <property type="entry name" value="DHFR-like_dom_sf"/>
</dbReference>
<dbReference type="GO" id="GO:0004146">
    <property type="term" value="F:dihydrofolate reductase activity"/>
    <property type="evidence" value="ECO:0007669"/>
    <property type="project" value="UniProtKB-EC"/>
</dbReference>
<evidence type="ECO:0000256" key="4">
    <source>
        <dbReference type="ARBA" id="ARBA00022563"/>
    </source>
</evidence>
<dbReference type="EMBL" id="BNJK01000002">
    <property type="protein sequence ID" value="GHO97899.1"/>
    <property type="molecule type" value="Genomic_DNA"/>
</dbReference>
<comment type="function">
    <text evidence="7">Key enzyme in folate metabolism. Catalyzes an essential reaction for de novo glycine and purine synthesis, and for DNA precursor synthesis.</text>
</comment>
<dbReference type="Proteomes" id="UP000597444">
    <property type="component" value="Unassembled WGS sequence"/>
</dbReference>
<evidence type="ECO:0000256" key="5">
    <source>
        <dbReference type="ARBA" id="ARBA00022857"/>
    </source>
</evidence>
<dbReference type="Pfam" id="PF00186">
    <property type="entry name" value="DHFR_1"/>
    <property type="match status" value="1"/>
</dbReference>
<comment type="similarity">
    <text evidence="2 8">Belongs to the dihydrofolate reductase family.</text>
</comment>
<evidence type="ECO:0000313" key="10">
    <source>
        <dbReference type="EMBL" id="GHO97899.1"/>
    </source>
</evidence>
<dbReference type="PROSITE" id="PS00075">
    <property type="entry name" value="DHFR_1"/>
    <property type="match status" value="1"/>
</dbReference>
<dbReference type="GO" id="GO:0046654">
    <property type="term" value="P:tetrahydrofolate biosynthetic process"/>
    <property type="evidence" value="ECO:0007669"/>
    <property type="project" value="InterPro"/>
</dbReference>
<dbReference type="InterPro" id="IPR001646">
    <property type="entry name" value="5peptide_repeat"/>
</dbReference>
<evidence type="ECO:0000256" key="7">
    <source>
        <dbReference type="ARBA" id="ARBA00025067"/>
    </source>
</evidence>